<evidence type="ECO:0000313" key="3">
    <source>
        <dbReference type="Proteomes" id="UP000238034"/>
    </source>
</evidence>
<gene>
    <name evidence="2" type="ORF">B0I27_106136</name>
</gene>
<organism evidence="2 3">
    <name type="scientific">Arcticibacter pallidicorallinus</name>
    <dbReference type="NCBI Taxonomy" id="1259464"/>
    <lineage>
        <taxon>Bacteria</taxon>
        <taxon>Pseudomonadati</taxon>
        <taxon>Bacteroidota</taxon>
        <taxon>Sphingobacteriia</taxon>
        <taxon>Sphingobacteriales</taxon>
        <taxon>Sphingobacteriaceae</taxon>
        <taxon>Arcticibacter</taxon>
    </lineage>
</organism>
<proteinExistence type="predicted"/>
<feature type="domain" description="DUF4842" evidence="1">
    <location>
        <begin position="607"/>
        <end position="797"/>
    </location>
</feature>
<dbReference type="Proteomes" id="UP000238034">
    <property type="component" value="Unassembled WGS sequence"/>
</dbReference>
<dbReference type="PROSITE" id="PS51257">
    <property type="entry name" value="PROKAR_LIPOPROTEIN"/>
    <property type="match status" value="1"/>
</dbReference>
<dbReference type="InterPro" id="IPR032295">
    <property type="entry name" value="DUF4842"/>
</dbReference>
<comment type="caution">
    <text evidence="2">The sequence shown here is derived from an EMBL/GenBank/DDBJ whole genome shotgun (WGS) entry which is preliminary data.</text>
</comment>
<dbReference type="Pfam" id="PF16130">
    <property type="entry name" value="DUF4842"/>
    <property type="match status" value="1"/>
</dbReference>
<dbReference type="AlphaFoldDB" id="A0A2T0U384"/>
<dbReference type="EMBL" id="PVTH01000006">
    <property type="protein sequence ID" value="PRY52376.1"/>
    <property type="molecule type" value="Genomic_DNA"/>
</dbReference>
<accession>A0A2T0U384</accession>
<dbReference type="OrthoDB" id="1204817at2"/>
<keyword evidence="3" id="KW-1185">Reference proteome</keyword>
<sequence>MFMKRFFLLAVSVLTLTAVSCKKDSVTEGDSGSTGEITVPASFNWGTSRDVSFSISITDSRFANKIHVVSIYAGNPEAGGELLSKGSATLTSSFNTKIYLPTALSEVYIVKTAPDGSKVINKATITSSEVSLALGATSVAASMRTLSATGFQTAAVPETSPACASGAGVTTITSFSSDFNAQNNGTYSVTASDVTLKIGWGPHNGTLYICGKNVKLSGGTLNGLNVIITDAGSATIEGTQWNTAASIKNFGTLTMKGGQWNTQIVGTLYNVGTLTAEYFTIKNGVGTNYGTITSNKGIWVDVQSSFTNHGTVNSLGTFNAENGGRVFNHSIFKIAGVFTIGARPSTFENYGTFTSSTGNIVMNSDAVIKNSGTFTAESSHLEFAGDFTNNTGEVKVKSLTAQSGTFTNRCKLTVLTDFSLNGATMKNESFIDVKGNTNMTSNMTLTAQAMFKTNNLLGTTNTVSGPADGTEWALFRVTGTSADAVNDAGGIFTGRVLYCDSKRTLDARHFSNSAKSGCDVYIPATECSEGYGVDPNPSLPDTDKDGVIDVEDDYPTDPTRAYKNRQINYNNGGSTIAFEDKWPYQGDYDMNDVVISYRYEIGTSAANQVVSVDANFKLIATGGEYKNGAGIQFNIPKDNLVSITGAAAEANQDSLVIILFNNSRDEQSNWNTSATTIADSKEYTVAFRIKNGPTIEKFGVGNYNLFIWNNTGGFGRGYETHLPGHQPTKLADRALFGLGDDNTTAGKPYYSKSGMTWALEIPISNFAYPIEKADITLAYRKFADWARSGGKVETEWYKKTSSDYLNQELIFKK</sequence>
<dbReference type="NCBIfam" id="TIGR04456">
    <property type="entry name" value="LruC_dom"/>
    <property type="match status" value="1"/>
</dbReference>
<dbReference type="InterPro" id="IPR031025">
    <property type="entry name" value="LruC_dom"/>
</dbReference>
<name>A0A2T0U384_9SPHI</name>
<evidence type="ECO:0000259" key="1">
    <source>
        <dbReference type="Pfam" id="PF16130"/>
    </source>
</evidence>
<evidence type="ECO:0000313" key="2">
    <source>
        <dbReference type="EMBL" id="PRY52376.1"/>
    </source>
</evidence>
<protein>
    <submittedName>
        <fullName evidence="2">LruC domain-containing protein</fullName>
    </submittedName>
</protein>
<reference evidence="2 3" key="1">
    <citation type="submission" date="2018-03" db="EMBL/GenBank/DDBJ databases">
        <title>Genomic Encyclopedia of Type Strains, Phase III (KMG-III): the genomes of soil and plant-associated and newly described type strains.</title>
        <authorList>
            <person name="Whitman W."/>
        </authorList>
    </citation>
    <scope>NUCLEOTIDE SEQUENCE [LARGE SCALE GENOMIC DNA]</scope>
    <source>
        <strain evidence="2 3">CGMCC 1.9313</strain>
    </source>
</reference>